<keyword evidence="1" id="KW-0472">Membrane</keyword>
<evidence type="ECO:0000256" key="1">
    <source>
        <dbReference type="SAM" id="Phobius"/>
    </source>
</evidence>
<evidence type="ECO:0000313" key="2">
    <source>
        <dbReference type="EMBL" id="SHF00627.1"/>
    </source>
</evidence>
<keyword evidence="1" id="KW-0812">Transmembrane</keyword>
<keyword evidence="3" id="KW-1185">Reference proteome</keyword>
<dbReference type="RefSeq" id="WP_062177253.1">
    <property type="nucleotide sequence ID" value="NZ_FQUC01000003.1"/>
</dbReference>
<organism evidence="2 3">
    <name type="scientific">Dysgonomonas macrotermitis</name>
    <dbReference type="NCBI Taxonomy" id="1346286"/>
    <lineage>
        <taxon>Bacteria</taxon>
        <taxon>Pseudomonadati</taxon>
        <taxon>Bacteroidota</taxon>
        <taxon>Bacteroidia</taxon>
        <taxon>Bacteroidales</taxon>
        <taxon>Dysgonomonadaceae</taxon>
        <taxon>Dysgonomonas</taxon>
    </lineage>
</organism>
<reference evidence="3" key="1">
    <citation type="submission" date="2016-11" db="EMBL/GenBank/DDBJ databases">
        <authorList>
            <person name="Varghese N."/>
            <person name="Submissions S."/>
        </authorList>
    </citation>
    <scope>NUCLEOTIDE SEQUENCE [LARGE SCALE GENOMIC DNA]</scope>
    <source>
        <strain evidence="3">DSM 27370</strain>
    </source>
</reference>
<dbReference type="Proteomes" id="UP000184480">
    <property type="component" value="Unassembled WGS sequence"/>
</dbReference>
<protein>
    <submittedName>
        <fullName evidence="2">Uncharacterized protein</fullName>
    </submittedName>
</protein>
<keyword evidence="1" id="KW-1133">Transmembrane helix</keyword>
<proteinExistence type="predicted"/>
<sequence length="121" mass="14097">MKPKMSRKIKYLYILFSVLAVAFFRFYLQKDKVETIINEGADYPLLSKNSNDYCGTIIKRSMSGVYTGTYLFELSNGQKFSESGFLDVGDSIHRPANKDSLFIYREKGTKESKIYLYRDRK</sequence>
<feature type="transmembrane region" description="Helical" evidence="1">
    <location>
        <begin position="12"/>
        <end position="28"/>
    </location>
</feature>
<dbReference type="EMBL" id="FQUC01000003">
    <property type="protein sequence ID" value="SHF00627.1"/>
    <property type="molecule type" value="Genomic_DNA"/>
</dbReference>
<dbReference type="AlphaFoldDB" id="A0A1M4Y497"/>
<evidence type="ECO:0000313" key="3">
    <source>
        <dbReference type="Proteomes" id="UP000184480"/>
    </source>
</evidence>
<gene>
    <name evidence="2" type="ORF">SAMN05444362_10370</name>
</gene>
<name>A0A1M4Y497_9BACT</name>
<accession>A0A1M4Y497</accession>
<dbReference type="STRING" id="1346286.SAMN05444362_10370"/>